<sequence length="184" mass="20970">MYRVLWTKSILCLFQGLLWMTINPIVQADDQVRFSTKNNLFTIPYAIIDQQQIVYGAEMQLQSNGIFVLTKISEQPLLQVGFGEPFTLEMDQSISLRDTNFRLKLTAVTEDSRCLIDAICIREGSVSIVISLYQEAKHLHDYQLTIGDQLITGTTKNDHVDTENFRINLMSVDIAIFNVYISGL</sequence>
<dbReference type="EMBL" id="FOUB01000033">
    <property type="protein sequence ID" value="SFM52813.1"/>
    <property type="molecule type" value="Genomic_DNA"/>
</dbReference>
<evidence type="ECO:0000313" key="1">
    <source>
        <dbReference type="EMBL" id="SFM52813.1"/>
    </source>
</evidence>
<proteinExistence type="predicted"/>
<accession>A0A1I4RLH5</accession>
<protein>
    <submittedName>
        <fullName evidence="1">Uncharacterized protein</fullName>
    </submittedName>
</protein>
<organism evidence="1 2">
    <name type="scientific">Nitrosomonas communis</name>
    <dbReference type="NCBI Taxonomy" id="44574"/>
    <lineage>
        <taxon>Bacteria</taxon>
        <taxon>Pseudomonadati</taxon>
        <taxon>Pseudomonadota</taxon>
        <taxon>Betaproteobacteria</taxon>
        <taxon>Nitrosomonadales</taxon>
        <taxon>Nitrosomonadaceae</taxon>
        <taxon>Nitrosomonas</taxon>
    </lineage>
</organism>
<dbReference type="AlphaFoldDB" id="A0A1I4RLH5"/>
<evidence type="ECO:0000313" key="2">
    <source>
        <dbReference type="Proteomes" id="UP000183287"/>
    </source>
</evidence>
<dbReference type="Proteomes" id="UP000183287">
    <property type="component" value="Unassembled WGS sequence"/>
</dbReference>
<name>A0A1I4RLH5_9PROT</name>
<reference evidence="2" key="1">
    <citation type="submission" date="2016-10" db="EMBL/GenBank/DDBJ databases">
        <authorList>
            <person name="Varghese N."/>
            <person name="Submissions S."/>
        </authorList>
    </citation>
    <scope>NUCLEOTIDE SEQUENCE [LARGE SCALE GENOMIC DNA]</scope>
    <source>
        <strain evidence="2">Nm44</strain>
    </source>
</reference>
<gene>
    <name evidence="1" type="ORF">SAMN05421863_103342</name>
</gene>
<keyword evidence="2" id="KW-1185">Reference proteome</keyword>